<proteinExistence type="inferred from homology"/>
<evidence type="ECO:0000256" key="11">
    <source>
        <dbReference type="ARBA" id="ARBA00029774"/>
    </source>
</evidence>
<dbReference type="PANTHER" id="PTHR17490:SF16">
    <property type="entry name" value="THREONYLCARBAMOYL-AMP SYNTHASE"/>
    <property type="match status" value="1"/>
</dbReference>
<keyword evidence="9 13" id="KW-0547">Nucleotide-binding</keyword>
<evidence type="ECO:0000256" key="8">
    <source>
        <dbReference type="ARBA" id="ARBA00022695"/>
    </source>
</evidence>
<dbReference type="EMBL" id="JANHNZ010000001">
    <property type="protein sequence ID" value="MCQ9209220.1"/>
    <property type="molecule type" value="Genomic_DNA"/>
</dbReference>
<dbReference type="PIRSF" id="PIRSF004930">
    <property type="entry name" value="Tln_factor_SUA5"/>
    <property type="match status" value="1"/>
</dbReference>
<evidence type="ECO:0000256" key="5">
    <source>
        <dbReference type="ARBA" id="ARBA00022490"/>
    </source>
</evidence>
<dbReference type="SUPFAM" id="SSF55821">
    <property type="entry name" value="YrdC/RibB"/>
    <property type="match status" value="1"/>
</dbReference>
<gene>
    <name evidence="15" type="ORF">NPA36_01390</name>
</gene>
<evidence type="ECO:0000256" key="12">
    <source>
        <dbReference type="ARBA" id="ARBA00048366"/>
    </source>
</evidence>
<evidence type="ECO:0000256" key="13">
    <source>
        <dbReference type="PIRNR" id="PIRNR004930"/>
    </source>
</evidence>
<dbReference type="InterPro" id="IPR017945">
    <property type="entry name" value="DHBP_synth_RibB-like_a/b_dom"/>
</dbReference>
<comment type="similarity">
    <text evidence="2 13">Belongs to the SUA5 family.</text>
</comment>
<reference evidence="15" key="3">
    <citation type="journal article" date="2023" name="Microbiol. Resour. Announc.">
        <title>Draft Genome Sequence of Granulicatella sp. Strain S8, Isolated from a Marine Fish, Seriola quinqueradiata.</title>
        <authorList>
            <person name="Lee M."/>
            <person name="Farooq A."/>
            <person name="Jeong J.B."/>
            <person name="Jung M.Y."/>
        </authorList>
    </citation>
    <scope>NUCLEOTIDE SEQUENCE</scope>
    <source>
        <strain evidence="15">S8</strain>
    </source>
</reference>
<reference evidence="15" key="1">
    <citation type="submission" date="2022-07" db="EMBL/GenBank/DDBJ databases">
        <authorList>
            <person name="Jung M.-Y."/>
            <person name="Lee M."/>
        </authorList>
    </citation>
    <scope>NUCLEOTIDE SEQUENCE</scope>
    <source>
        <strain evidence="15">S8</strain>
    </source>
</reference>
<dbReference type="PANTHER" id="PTHR17490">
    <property type="entry name" value="SUA5"/>
    <property type="match status" value="1"/>
</dbReference>
<comment type="catalytic activity">
    <reaction evidence="12 13">
        <text>L-threonine + hydrogencarbonate + ATP = L-threonylcarbamoyladenylate + diphosphate + H2O</text>
        <dbReference type="Rhea" id="RHEA:36407"/>
        <dbReference type="ChEBI" id="CHEBI:15377"/>
        <dbReference type="ChEBI" id="CHEBI:17544"/>
        <dbReference type="ChEBI" id="CHEBI:30616"/>
        <dbReference type="ChEBI" id="CHEBI:33019"/>
        <dbReference type="ChEBI" id="CHEBI:57926"/>
        <dbReference type="ChEBI" id="CHEBI:73682"/>
        <dbReference type="EC" id="2.7.7.87"/>
    </reaction>
</comment>
<dbReference type="InterPro" id="IPR050156">
    <property type="entry name" value="TC-AMP_synthase_SUA5"/>
</dbReference>
<dbReference type="Gene3D" id="3.90.870.10">
    <property type="entry name" value="DHBP synthase"/>
    <property type="match status" value="1"/>
</dbReference>
<evidence type="ECO:0000256" key="3">
    <source>
        <dbReference type="ARBA" id="ARBA00012584"/>
    </source>
</evidence>
<keyword evidence="6 13" id="KW-0808">Transferase</keyword>
<keyword evidence="5 13" id="KW-0963">Cytoplasm</keyword>
<dbReference type="Pfam" id="PF01300">
    <property type="entry name" value="Sua5_yciO_yrdC"/>
    <property type="match status" value="1"/>
</dbReference>
<accession>A0ABT1WL23</accession>
<name>A0ABT1WL23_9LACT</name>
<dbReference type="Pfam" id="PF03481">
    <property type="entry name" value="Sua5_C"/>
    <property type="match status" value="1"/>
</dbReference>
<dbReference type="GO" id="GO:0061710">
    <property type="term" value="F:L-threonylcarbamoyladenylate synthase"/>
    <property type="evidence" value="ECO:0007669"/>
    <property type="project" value="UniProtKB-EC"/>
</dbReference>
<comment type="function">
    <text evidence="13">Required for the formation of a threonylcarbamoyl group on adenosine at position 37 (t(6)A37) in tRNAs that read codons beginning with adenine.</text>
</comment>
<dbReference type="InterPro" id="IPR005145">
    <property type="entry name" value="Sua5_C"/>
</dbReference>
<comment type="subcellular location">
    <subcellularLocation>
        <location evidence="1 13">Cytoplasm</location>
    </subcellularLocation>
</comment>
<dbReference type="Proteomes" id="UP001059480">
    <property type="component" value="Unassembled WGS sequence"/>
</dbReference>
<dbReference type="EC" id="2.7.7.87" evidence="3 13"/>
<feature type="domain" description="YrdC-like" evidence="14">
    <location>
        <begin position="8"/>
        <end position="196"/>
    </location>
</feature>
<evidence type="ECO:0000313" key="15">
    <source>
        <dbReference type="EMBL" id="MCQ9209220.1"/>
    </source>
</evidence>
<evidence type="ECO:0000256" key="6">
    <source>
        <dbReference type="ARBA" id="ARBA00022679"/>
    </source>
</evidence>
<keyword evidence="16" id="KW-1185">Reference proteome</keyword>
<evidence type="ECO:0000259" key="14">
    <source>
        <dbReference type="PROSITE" id="PS51163"/>
    </source>
</evidence>
<dbReference type="InterPro" id="IPR006070">
    <property type="entry name" value="Sua5-like_dom"/>
</dbReference>
<dbReference type="InterPro" id="IPR038385">
    <property type="entry name" value="Sua5/YwlC_C"/>
</dbReference>
<evidence type="ECO:0000256" key="10">
    <source>
        <dbReference type="ARBA" id="ARBA00022840"/>
    </source>
</evidence>
<keyword evidence="7 13" id="KW-0819">tRNA processing</keyword>
<reference evidence="15" key="2">
    <citation type="journal article" date="2023" name="Curr. Microbiol.">
        <title>Granulicatella seriolae sp. nov., a Novel Facultative Anaerobe Isolated from Yellowtail Marine Fish.</title>
        <authorList>
            <person name="Lee M."/>
            <person name="Choi Y.J."/>
            <person name="Farooq A."/>
            <person name="Jeong J.B."/>
            <person name="Jung M.Y."/>
        </authorList>
    </citation>
    <scope>NUCLEOTIDE SEQUENCE</scope>
    <source>
        <strain evidence="15">S8</strain>
    </source>
</reference>
<dbReference type="PROSITE" id="PS51163">
    <property type="entry name" value="YRDC"/>
    <property type="match status" value="1"/>
</dbReference>
<comment type="caution">
    <text evidence="15">The sequence shown here is derived from an EMBL/GenBank/DDBJ whole genome shotgun (WGS) entry which is preliminary data.</text>
</comment>
<organism evidence="15 16">
    <name type="scientific">Granulicatella seriolae</name>
    <dbReference type="NCBI Taxonomy" id="2967226"/>
    <lineage>
        <taxon>Bacteria</taxon>
        <taxon>Bacillati</taxon>
        <taxon>Bacillota</taxon>
        <taxon>Bacilli</taxon>
        <taxon>Lactobacillales</taxon>
        <taxon>Carnobacteriaceae</taxon>
        <taxon>Granulicatella</taxon>
    </lineage>
</organism>
<keyword evidence="10 13" id="KW-0067">ATP-binding</keyword>
<dbReference type="InterPro" id="IPR010923">
    <property type="entry name" value="T(6)A37_SUA5"/>
</dbReference>
<sequence length="339" mass="36400">METKIYTIETIEEAGQALKNGQIVAFPTETVYGLGAIASNDQAVASVYQVKGRPSDNPLIVHVSTIEQVIKVVESFPLAAKKLTNVFWPGPLTIILPVREGVFAPSVTGGRKTVAFRMPAHSLALALISACQEPIVGPSANKSGRPSPTKVSHVMDDFDGQIAGICDGGMTQIGLESTVLDLSDPEQFSILRPGFVSREAIEEVLGLNIHVASEKESAAKDEAPRAPGMKYRHYAPETPVMALSPNGDAWQAHIKSLNKQGNKIAILANQTLVDHFASQVHATYSLGQEGDIQSMAHHLFDGLRQLDKSGAQVILVESSEDSQLGLAYMNRLKKAVKAD</sequence>
<evidence type="ECO:0000256" key="7">
    <source>
        <dbReference type="ARBA" id="ARBA00022694"/>
    </source>
</evidence>
<dbReference type="RefSeq" id="WP_256944326.1">
    <property type="nucleotide sequence ID" value="NZ_JANHNZ010000001.1"/>
</dbReference>
<evidence type="ECO:0000256" key="4">
    <source>
        <dbReference type="ARBA" id="ARBA00015492"/>
    </source>
</evidence>
<evidence type="ECO:0000256" key="1">
    <source>
        <dbReference type="ARBA" id="ARBA00004496"/>
    </source>
</evidence>
<dbReference type="Gene3D" id="3.40.50.11030">
    <property type="entry name" value="Threonylcarbamoyl-AMP synthase, C-terminal domain"/>
    <property type="match status" value="1"/>
</dbReference>
<evidence type="ECO:0000313" key="16">
    <source>
        <dbReference type="Proteomes" id="UP001059480"/>
    </source>
</evidence>
<dbReference type="NCBIfam" id="TIGR00057">
    <property type="entry name" value="L-threonylcarbamoyladenylate synthase"/>
    <property type="match status" value="1"/>
</dbReference>
<keyword evidence="8 13" id="KW-0548">Nucleotidyltransferase</keyword>
<evidence type="ECO:0000256" key="2">
    <source>
        <dbReference type="ARBA" id="ARBA00007663"/>
    </source>
</evidence>
<protein>
    <recommendedName>
        <fullName evidence="4 13">Threonylcarbamoyl-AMP synthase</fullName>
        <shortName evidence="13">TC-AMP synthase</shortName>
        <ecNumber evidence="3 13">2.7.7.87</ecNumber>
    </recommendedName>
    <alternativeName>
        <fullName evidence="11 13">L-threonylcarbamoyladenylate synthase</fullName>
    </alternativeName>
</protein>
<evidence type="ECO:0000256" key="9">
    <source>
        <dbReference type="ARBA" id="ARBA00022741"/>
    </source>
</evidence>